<name>W0RF03_9BACT</name>
<reference evidence="1 2" key="1">
    <citation type="journal article" date="2014" name="Genome Announc.">
        <title>Genome Sequence and Methylome of Soil Bacterium Gemmatirosa kalamazoonensis KBS708T, a Member of the Rarely Cultivated Gemmatimonadetes Phylum.</title>
        <authorList>
            <person name="Debruyn J.M."/>
            <person name="Radosevich M."/>
            <person name="Wommack K.E."/>
            <person name="Polson S.W."/>
            <person name="Hauser L.J."/>
            <person name="Fawaz M.N."/>
            <person name="Korlach J."/>
            <person name="Tsai Y.C."/>
        </authorList>
    </citation>
    <scope>NUCLEOTIDE SEQUENCE [LARGE SCALE GENOMIC DNA]</scope>
    <source>
        <strain evidence="1 2">KBS708</strain>
    </source>
</reference>
<dbReference type="KEGG" id="gba:J421_0421"/>
<keyword evidence="2" id="KW-1185">Reference proteome</keyword>
<dbReference type="Proteomes" id="UP000019151">
    <property type="component" value="Chromosome"/>
</dbReference>
<evidence type="ECO:0000313" key="2">
    <source>
        <dbReference type="Proteomes" id="UP000019151"/>
    </source>
</evidence>
<evidence type="ECO:0000313" key="1">
    <source>
        <dbReference type="EMBL" id="AHG87958.1"/>
    </source>
</evidence>
<dbReference type="InParanoid" id="W0RF03"/>
<proteinExistence type="predicted"/>
<dbReference type="SUPFAM" id="SSF56059">
    <property type="entry name" value="Glutathione synthetase ATP-binding domain-like"/>
    <property type="match status" value="1"/>
</dbReference>
<organism evidence="1 2">
    <name type="scientific">Gemmatirosa kalamazoonensis</name>
    <dbReference type="NCBI Taxonomy" id="861299"/>
    <lineage>
        <taxon>Bacteria</taxon>
        <taxon>Pseudomonadati</taxon>
        <taxon>Gemmatimonadota</taxon>
        <taxon>Gemmatimonadia</taxon>
        <taxon>Gemmatimonadales</taxon>
        <taxon>Gemmatimonadaceae</taxon>
        <taxon>Gemmatirosa</taxon>
    </lineage>
</organism>
<protein>
    <submittedName>
        <fullName evidence="1">Circularly permuted ATP-grasp type 2</fullName>
    </submittedName>
</protein>
<dbReference type="Gene3D" id="3.30.1490.270">
    <property type="match status" value="1"/>
</dbReference>
<dbReference type="RefSeq" id="WP_201773082.1">
    <property type="nucleotide sequence ID" value="NZ_CP007128.1"/>
</dbReference>
<sequence>MRQAVDAYHDLLGGTTGEQLAADTQGALDEQLARRGLVFGERALCTVLRPRFYAPAQFRLLGDRVKPLMRAFDQAFRAAMEDASLRAQFRLAEWEEALLDIDSGFDAPSPTSRLDLFVMDPQRLDDPGSMALTEYNAEVPAGAAYADALGDAFLDLPAMRELARTWRVWPIRSHNGVIHVLLDAWRQFSGGTAKPRIAILDWPSVPTYSEFVLYRDHFTALGIESVISDPRLAEYRDGKLWCEGQPVDLVYKRVLLSELVEEMGLDNPVLRAVRDRAVCMVNSPRSKILHKKASLAVLSDERNRRLLDADAAAAVDAFIPWTRVVEERRTTHGGRDVDLVEFIRRERERLVLKPNDDYGGAGIVLGWTVDAAEWEGALARALAEPYIVQERVPIPSEPYPSLAGGRVHIIDRMIDTAPFVSYGAHADGLLTRLSTAALLNVTAGGGSQVPAFVVEPR</sequence>
<gene>
    <name evidence="1" type="ORF">J421_0421</name>
</gene>
<dbReference type="HOGENOM" id="CLU_045981_1_0_0"/>
<dbReference type="AlphaFoldDB" id="W0RF03"/>
<dbReference type="EMBL" id="CP007128">
    <property type="protein sequence ID" value="AHG87958.1"/>
    <property type="molecule type" value="Genomic_DNA"/>
</dbReference>
<accession>W0RF03</accession>
<dbReference type="STRING" id="861299.J421_0421"/>
<dbReference type="eggNOG" id="COG2308">
    <property type="taxonomic scope" value="Bacteria"/>
</dbReference>